<evidence type="ECO:0000313" key="4">
    <source>
        <dbReference type="Proteomes" id="UP000319801"/>
    </source>
</evidence>
<dbReference type="GO" id="GO:0016491">
    <property type="term" value="F:oxidoreductase activity"/>
    <property type="evidence" value="ECO:0007669"/>
    <property type="project" value="UniProtKB-KW"/>
</dbReference>
<dbReference type="PANTHER" id="PTHR43157:SF30">
    <property type="entry name" value="RETINOL DEHYDROGENASE 11-LIKE"/>
    <property type="match status" value="1"/>
</dbReference>
<dbReference type="PRINTS" id="PR00081">
    <property type="entry name" value="GDHRDH"/>
</dbReference>
<dbReference type="SUPFAM" id="SSF51735">
    <property type="entry name" value="NAD(P)-binding Rossmann-fold domains"/>
    <property type="match status" value="1"/>
</dbReference>
<gene>
    <name evidence="3" type="ORF">Baya_3086</name>
</gene>
<dbReference type="Gene3D" id="3.40.50.720">
    <property type="entry name" value="NAD(P)-binding Rossmann-like Domain"/>
    <property type="match status" value="1"/>
</dbReference>
<comment type="similarity">
    <text evidence="1">Belongs to the short-chain dehydrogenases/reductases (SDR) family.</text>
</comment>
<dbReference type="EMBL" id="VCAZ01000019">
    <property type="protein sequence ID" value="TSK72102.1"/>
    <property type="molecule type" value="Genomic_DNA"/>
</dbReference>
<accession>A0A556TUE4</accession>
<reference evidence="3 4" key="1">
    <citation type="journal article" date="2019" name="Genome Biol. Evol.">
        <title>Whole-Genome Sequencing of the Giant Devil Catfish, Bagarius yarrelli.</title>
        <authorList>
            <person name="Jiang W."/>
            <person name="Lv Y."/>
            <person name="Cheng L."/>
            <person name="Yang K."/>
            <person name="Chao B."/>
            <person name="Wang X."/>
            <person name="Li Y."/>
            <person name="Pan X."/>
            <person name="You X."/>
            <person name="Zhang Y."/>
            <person name="Yang J."/>
            <person name="Li J."/>
            <person name="Zhang X."/>
            <person name="Liu S."/>
            <person name="Sun C."/>
            <person name="Yang J."/>
            <person name="Shi Q."/>
        </authorList>
    </citation>
    <scope>NUCLEOTIDE SEQUENCE [LARGE SCALE GENOMIC DNA]</scope>
    <source>
        <strain evidence="3">JWS20170419001</strain>
        <tissue evidence="3">Muscle</tissue>
    </source>
</reference>
<protein>
    <submittedName>
        <fullName evidence="3">Retinol dehydrogenase 11</fullName>
    </submittedName>
</protein>
<evidence type="ECO:0000256" key="1">
    <source>
        <dbReference type="ARBA" id="ARBA00006484"/>
    </source>
</evidence>
<comment type="caution">
    <text evidence="3">The sequence shown here is derived from an EMBL/GenBank/DDBJ whole genome shotgun (WGS) entry which is preliminary data.</text>
</comment>
<name>A0A556TUE4_BAGYA</name>
<organism evidence="3 4">
    <name type="scientific">Bagarius yarrelli</name>
    <name type="common">Goonch</name>
    <name type="synonym">Bagrus yarrelli</name>
    <dbReference type="NCBI Taxonomy" id="175774"/>
    <lineage>
        <taxon>Eukaryota</taxon>
        <taxon>Metazoa</taxon>
        <taxon>Chordata</taxon>
        <taxon>Craniata</taxon>
        <taxon>Vertebrata</taxon>
        <taxon>Euteleostomi</taxon>
        <taxon>Actinopterygii</taxon>
        <taxon>Neopterygii</taxon>
        <taxon>Teleostei</taxon>
        <taxon>Ostariophysi</taxon>
        <taxon>Siluriformes</taxon>
        <taxon>Sisoridae</taxon>
        <taxon>Sisorinae</taxon>
        <taxon>Bagarius</taxon>
    </lineage>
</organism>
<sequence length="309" mass="34113">MACALVLAAVCRAQRRGWWDPSACPVQLNGKTAIVTGANTGIGKFIALDFACRGARVILACRSETRGTEALKEIRQRSGNQNVHLRIIDTSSLESVRRFADQILEEEKELHILVNNAGASGLPKGITADGLEVSFATNHIGPFLLTKLLLDLLKKSAPARIVNVSSANHRRGKVDFSHFRGENLTYMMDTVYNHTKLHNVIWTNELAHRLQGTGVTANSVHPGVVMTEVMRHYNCIFRSLFNIVGIFFFKSAKEGAVSTIYCAVAEETEGITGKYFDSDCSLVLPAPETQDQAIKTKEFEYCERLTAKL</sequence>
<dbReference type="InterPro" id="IPR002347">
    <property type="entry name" value="SDR_fam"/>
</dbReference>
<evidence type="ECO:0000256" key="2">
    <source>
        <dbReference type="ARBA" id="ARBA00023002"/>
    </source>
</evidence>
<dbReference type="OrthoDB" id="191139at2759"/>
<evidence type="ECO:0000313" key="3">
    <source>
        <dbReference type="EMBL" id="TSK72102.1"/>
    </source>
</evidence>
<dbReference type="Proteomes" id="UP000319801">
    <property type="component" value="Unassembled WGS sequence"/>
</dbReference>
<keyword evidence="2" id="KW-0560">Oxidoreductase</keyword>
<dbReference type="AlphaFoldDB" id="A0A556TUE4"/>
<proteinExistence type="inferred from homology"/>
<dbReference type="PANTHER" id="PTHR43157">
    <property type="entry name" value="PHOSPHATIDYLINOSITOL-GLYCAN BIOSYNTHESIS CLASS F PROTEIN-RELATED"/>
    <property type="match status" value="1"/>
</dbReference>
<dbReference type="InterPro" id="IPR036291">
    <property type="entry name" value="NAD(P)-bd_dom_sf"/>
</dbReference>
<dbReference type="Pfam" id="PF00106">
    <property type="entry name" value="adh_short"/>
    <property type="match status" value="1"/>
</dbReference>
<keyword evidence="4" id="KW-1185">Reference proteome</keyword>